<dbReference type="Proteomes" id="UP000216300">
    <property type="component" value="Unassembled WGS sequence"/>
</dbReference>
<proteinExistence type="predicted"/>
<sequence length="122" mass="14103">MSEIRYDRGWFDAHIRYWGGVSDDMEQFAQRTDLQPKLRSFPHVVGGSDDEGQRLRAALSRFDEAMTDELTTASDAMSAVESTLRRARQIYEEQEQEAEDLANNTDPEPELERHYFKPFGGQ</sequence>
<reference evidence="4 5" key="1">
    <citation type="submission" date="2017-07" db="EMBL/GenBank/DDBJ databases">
        <title>Draft whole genome sequences of clinical Proprionibacteriaceae strains.</title>
        <authorList>
            <person name="Bernier A.-M."/>
            <person name="Bernard K."/>
            <person name="Domingo M.-C."/>
        </authorList>
    </citation>
    <scope>NUCLEOTIDE SEQUENCE [LARGE SCALE GENOMIC DNA]</scope>
    <source>
        <strain evidence="3 4">NML 150081</strain>
        <strain evidence="2 5">NML 160184</strain>
    </source>
</reference>
<dbReference type="RefSeq" id="WP_094450426.1">
    <property type="nucleotide sequence ID" value="NZ_NMVI01000015.1"/>
</dbReference>
<evidence type="ECO:0000313" key="5">
    <source>
        <dbReference type="Proteomes" id="UP000216533"/>
    </source>
</evidence>
<feature type="region of interest" description="Disordered" evidence="1">
    <location>
        <begin position="91"/>
        <end position="122"/>
    </location>
</feature>
<evidence type="ECO:0000256" key="1">
    <source>
        <dbReference type="SAM" id="MobiDB-lite"/>
    </source>
</evidence>
<accession>A0A255EKL5</accession>
<gene>
    <name evidence="3" type="ORF">CGZ91_00660</name>
    <name evidence="2" type="ORF">CGZ92_05675</name>
</gene>
<evidence type="ECO:0000313" key="4">
    <source>
        <dbReference type="Proteomes" id="UP000216300"/>
    </source>
</evidence>
<dbReference type="Proteomes" id="UP000216533">
    <property type="component" value="Unassembled WGS sequence"/>
</dbReference>
<protein>
    <submittedName>
        <fullName evidence="2">Uncharacterized protein</fullName>
    </submittedName>
</protein>
<organism evidence="2 5">
    <name type="scientific">Parenemella sanctibonifatiensis</name>
    <dbReference type="NCBI Taxonomy" id="2016505"/>
    <lineage>
        <taxon>Bacteria</taxon>
        <taxon>Bacillati</taxon>
        <taxon>Actinomycetota</taxon>
        <taxon>Actinomycetes</taxon>
        <taxon>Propionibacteriales</taxon>
        <taxon>Propionibacteriaceae</taxon>
        <taxon>Parenemella</taxon>
    </lineage>
</organism>
<dbReference type="EMBL" id="NMVI01000015">
    <property type="protein sequence ID" value="OYN87760.1"/>
    <property type="molecule type" value="Genomic_DNA"/>
</dbReference>
<dbReference type="AlphaFoldDB" id="A0A255E904"/>
<keyword evidence="4" id="KW-1185">Reference proteome</keyword>
<evidence type="ECO:0000313" key="3">
    <source>
        <dbReference type="EMBL" id="OYN92066.1"/>
    </source>
</evidence>
<comment type="caution">
    <text evidence="2">The sequence shown here is derived from an EMBL/GenBank/DDBJ whole genome shotgun (WGS) entry which is preliminary data.</text>
</comment>
<evidence type="ECO:0000313" key="2">
    <source>
        <dbReference type="EMBL" id="OYN87760.1"/>
    </source>
</evidence>
<accession>A0A255E904</accession>
<dbReference type="EMBL" id="NMVJ01000001">
    <property type="protein sequence ID" value="OYN92066.1"/>
    <property type="molecule type" value="Genomic_DNA"/>
</dbReference>
<name>A0A255E904_9ACTN</name>